<dbReference type="AlphaFoldDB" id="A0AA88U4Q9"/>
<proteinExistence type="predicted"/>
<protein>
    <submittedName>
        <fullName evidence="1">Uncharacterized protein</fullName>
    </submittedName>
</protein>
<organism evidence="1 2">
    <name type="scientific">Escallonia rubra</name>
    <dbReference type="NCBI Taxonomy" id="112253"/>
    <lineage>
        <taxon>Eukaryota</taxon>
        <taxon>Viridiplantae</taxon>
        <taxon>Streptophyta</taxon>
        <taxon>Embryophyta</taxon>
        <taxon>Tracheophyta</taxon>
        <taxon>Spermatophyta</taxon>
        <taxon>Magnoliopsida</taxon>
        <taxon>eudicotyledons</taxon>
        <taxon>Gunneridae</taxon>
        <taxon>Pentapetalae</taxon>
        <taxon>asterids</taxon>
        <taxon>campanulids</taxon>
        <taxon>Escalloniales</taxon>
        <taxon>Escalloniaceae</taxon>
        <taxon>Escallonia</taxon>
    </lineage>
</organism>
<gene>
    <name evidence="1" type="ORF">RJ640_027480</name>
</gene>
<accession>A0AA88U4Q9</accession>
<dbReference type="EMBL" id="JAVXUO010002579">
    <property type="protein sequence ID" value="KAK2971608.1"/>
    <property type="molecule type" value="Genomic_DNA"/>
</dbReference>
<comment type="caution">
    <text evidence="1">The sequence shown here is derived from an EMBL/GenBank/DDBJ whole genome shotgun (WGS) entry which is preliminary data.</text>
</comment>
<dbReference type="SUPFAM" id="SSF53756">
    <property type="entry name" value="UDP-Glycosyltransferase/glycogen phosphorylase"/>
    <property type="match status" value="1"/>
</dbReference>
<dbReference type="Gene3D" id="3.40.50.2000">
    <property type="entry name" value="Glycogen Phosphorylase B"/>
    <property type="match status" value="1"/>
</dbReference>
<name>A0AA88U4Q9_9ASTE</name>
<reference evidence="1" key="1">
    <citation type="submission" date="2022-12" db="EMBL/GenBank/DDBJ databases">
        <title>Draft genome assemblies for two species of Escallonia (Escalloniales).</title>
        <authorList>
            <person name="Chanderbali A."/>
            <person name="Dervinis C."/>
            <person name="Anghel I."/>
            <person name="Soltis D."/>
            <person name="Soltis P."/>
            <person name="Zapata F."/>
        </authorList>
    </citation>
    <scope>NUCLEOTIDE SEQUENCE</scope>
    <source>
        <strain evidence="1">UCBG92.1500</strain>
        <tissue evidence="1">Leaf</tissue>
    </source>
</reference>
<evidence type="ECO:0000313" key="2">
    <source>
        <dbReference type="Proteomes" id="UP001187471"/>
    </source>
</evidence>
<evidence type="ECO:0000313" key="1">
    <source>
        <dbReference type="EMBL" id="KAK2971608.1"/>
    </source>
</evidence>
<dbReference type="Proteomes" id="UP001187471">
    <property type="component" value="Unassembled WGS sequence"/>
</dbReference>
<sequence length="198" mass="22201">MQPLDSSIKIEHISDCFEEGGQKTDRHDAMFDHFRMAVSRGLLELIEKQKSLGCPVKLIAYDSFLPWVLDTVHQLGLYGAAFFTQSYAVCTIYYHEHQGSLHIHPSEGSTEISNTLDSWAGTKTVVDCFNFPTATTTRASFVGQPMHFEAYREAMMNAFPEKPSFQLYKSIYISPTNDGVGRTVAIFGLCAPHHTRNG</sequence>
<keyword evidence="2" id="KW-1185">Reference proteome</keyword>